<dbReference type="SUPFAM" id="SSF56399">
    <property type="entry name" value="ADP-ribosylation"/>
    <property type="match status" value="2"/>
</dbReference>
<comment type="similarity">
    <text evidence="2">Belongs to the KptA/TPT1 family.</text>
</comment>
<dbReference type="InterPro" id="IPR042080">
    <property type="entry name" value="RNA_2'-PTrans_N"/>
</dbReference>
<keyword evidence="8" id="KW-0472">Membrane</keyword>
<comment type="catalytic activity">
    <reaction evidence="6">
        <text>2'-phospho-[ligated tRNA] + NAD(+) = mature tRNA + ADP-alpha-D-ribose 1'',2''-cyclic phosphate + nicotinamide</text>
        <dbReference type="Rhea" id="RHEA:23324"/>
        <dbReference type="Rhea" id="RHEA-COMP:11106"/>
        <dbReference type="Rhea" id="RHEA-COMP:11107"/>
        <dbReference type="ChEBI" id="CHEBI:17154"/>
        <dbReference type="ChEBI" id="CHEBI:57540"/>
        <dbReference type="ChEBI" id="CHEBI:76596"/>
        <dbReference type="ChEBI" id="CHEBI:82883"/>
        <dbReference type="ChEBI" id="CHEBI:85027"/>
        <dbReference type="EC" id="2.7.1.160"/>
    </reaction>
</comment>
<dbReference type="EMBL" id="WJXA01000007">
    <property type="protein sequence ID" value="KAF7139209.1"/>
    <property type="molecule type" value="Genomic_DNA"/>
</dbReference>
<feature type="compositionally biased region" description="Basic and acidic residues" evidence="7">
    <location>
        <begin position="83"/>
        <end position="95"/>
    </location>
</feature>
<evidence type="ECO:0000313" key="9">
    <source>
        <dbReference type="EMBL" id="KAF7139209.1"/>
    </source>
</evidence>
<dbReference type="OrthoDB" id="419694at2759"/>
<evidence type="ECO:0000313" key="10">
    <source>
        <dbReference type="Proteomes" id="UP000626092"/>
    </source>
</evidence>
<evidence type="ECO:0000256" key="4">
    <source>
        <dbReference type="ARBA" id="ARBA00022679"/>
    </source>
</evidence>
<accession>A0A834GS15</accession>
<evidence type="ECO:0000256" key="8">
    <source>
        <dbReference type="SAM" id="Phobius"/>
    </source>
</evidence>
<comment type="function">
    <text evidence="1">Catalyzes the last step of tRNA splicing, the transfer of the splice junction 2'-phosphate from ligated tRNA to NAD to produce ADP-ribose 1''-2'' cyclic phosphate.</text>
</comment>
<evidence type="ECO:0000256" key="1">
    <source>
        <dbReference type="ARBA" id="ARBA00003343"/>
    </source>
</evidence>
<evidence type="ECO:0000256" key="3">
    <source>
        <dbReference type="ARBA" id="ARBA00012007"/>
    </source>
</evidence>
<evidence type="ECO:0000256" key="6">
    <source>
        <dbReference type="ARBA" id="ARBA00047949"/>
    </source>
</evidence>
<dbReference type="PANTHER" id="PTHR12684:SF2">
    <property type="entry name" value="TRNA 2'-PHOSPHOTRANSFERASE 1"/>
    <property type="match status" value="1"/>
</dbReference>
<keyword evidence="4" id="KW-0808">Transferase</keyword>
<name>A0A834GS15_RHOSS</name>
<evidence type="ECO:0000256" key="2">
    <source>
        <dbReference type="ARBA" id="ARBA00009836"/>
    </source>
</evidence>
<dbReference type="PANTHER" id="PTHR12684">
    <property type="entry name" value="PUTATIVE PHOSPHOTRANSFERASE"/>
    <property type="match status" value="1"/>
</dbReference>
<feature type="transmembrane region" description="Helical" evidence="8">
    <location>
        <begin position="176"/>
        <end position="200"/>
    </location>
</feature>
<dbReference type="AlphaFoldDB" id="A0A834GS15"/>
<organism evidence="9 10">
    <name type="scientific">Rhododendron simsii</name>
    <name type="common">Sims's rhododendron</name>
    <dbReference type="NCBI Taxonomy" id="118357"/>
    <lineage>
        <taxon>Eukaryota</taxon>
        <taxon>Viridiplantae</taxon>
        <taxon>Streptophyta</taxon>
        <taxon>Embryophyta</taxon>
        <taxon>Tracheophyta</taxon>
        <taxon>Spermatophyta</taxon>
        <taxon>Magnoliopsida</taxon>
        <taxon>eudicotyledons</taxon>
        <taxon>Gunneridae</taxon>
        <taxon>Pentapetalae</taxon>
        <taxon>asterids</taxon>
        <taxon>Ericales</taxon>
        <taxon>Ericaceae</taxon>
        <taxon>Ericoideae</taxon>
        <taxon>Rhodoreae</taxon>
        <taxon>Rhododendron</taxon>
    </lineage>
</organism>
<keyword evidence="8" id="KW-1133">Transmembrane helix</keyword>
<dbReference type="Gene3D" id="3.20.170.30">
    <property type="match status" value="1"/>
</dbReference>
<keyword evidence="5" id="KW-0520">NAD</keyword>
<dbReference type="Proteomes" id="UP000626092">
    <property type="component" value="Unassembled WGS sequence"/>
</dbReference>
<protein>
    <recommendedName>
        <fullName evidence="3">2'-phosphotransferase</fullName>
        <ecNumber evidence="3">2.7.1.160</ecNumber>
    </recommendedName>
</protein>
<dbReference type="GO" id="GO:0000215">
    <property type="term" value="F:tRNA 2'-phosphotransferase activity"/>
    <property type="evidence" value="ECO:0007669"/>
    <property type="project" value="UniProtKB-EC"/>
</dbReference>
<evidence type="ECO:0000256" key="7">
    <source>
        <dbReference type="SAM" id="MobiDB-lite"/>
    </source>
</evidence>
<dbReference type="EC" id="2.7.1.160" evidence="3"/>
<evidence type="ECO:0000256" key="5">
    <source>
        <dbReference type="ARBA" id="ARBA00023027"/>
    </source>
</evidence>
<dbReference type="InterPro" id="IPR042081">
    <property type="entry name" value="RNA_2'-PTrans_C"/>
</dbReference>
<dbReference type="GO" id="GO:0006388">
    <property type="term" value="P:tRNA splicing, via endonucleolytic cleavage and ligation"/>
    <property type="evidence" value="ECO:0007669"/>
    <property type="project" value="TreeGrafter"/>
</dbReference>
<keyword evidence="10" id="KW-1185">Reference proteome</keyword>
<comment type="caution">
    <text evidence="9">The sequence shown here is derived from an EMBL/GenBank/DDBJ whole genome shotgun (WGS) entry which is preliminary data.</text>
</comment>
<feature type="region of interest" description="Disordered" evidence="7">
    <location>
        <begin position="58"/>
        <end position="109"/>
    </location>
</feature>
<keyword evidence="8" id="KW-0812">Transmembrane</keyword>
<feature type="compositionally biased region" description="Low complexity" evidence="7">
    <location>
        <begin position="64"/>
        <end position="75"/>
    </location>
</feature>
<reference evidence="9" key="1">
    <citation type="submission" date="2019-11" db="EMBL/GenBank/DDBJ databases">
        <authorList>
            <person name="Liu Y."/>
            <person name="Hou J."/>
            <person name="Li T.-Q."/>
            <person name="Guan C.-H."/>
            <person name="Wu X."/>
            <person name="Wu H.-Z."/>
            <person name="Ling F."/>
            <person name="Zhang R."/>
            <person name="Shi X.-G."/>
            <person name="Ren J.-P."/>
            <person name="Chen E.-F."/>
            <person name="Sun J.-M."/>
        </authorList>
    </citation>
    <scope>NUCLEOTIDE SEQUENCE</scope>
    <source>
        <strain evidence="9">Adult_tree_wgs_1</strain>
        <tissue evidence="9">Leaves</tissue>
    </source>
</reference>
<proteinExistence type="inferred from homology"/>
<dbReference type="Gene3D" id="1.10.10.970">
    <property type="entry name" value="RNA 2'-phosphotransferase, Tpt1/KptA family, N-terminal domain"/>
    <property type="match status" value="1"/>
</dbReference>
<dbReference type="InterPro" id="IPR002745">
    <property type="entry name" value="Ptrans_KptA/Tpt1"/>
</dbReference>
<gene>
    <name evidence="9" type="ORF">RHSIM_Rhsim07G0028400</name>
</gene>
<dbReference type="Pfam" id="PF01885">
    <property type="entry name" value="PTS_2-RNA"/>
    <property type="match status" value="2"/>
</dbReference>
<sequence length="350" mass="39104">MWASATSGGLQFMRYCLVHPPPVPFGAASSPSSLLTRFRALAIMDNVANKFHALSIPENTTNRSSSSSTFAHSGRSGSGGRGRGLDERDNRERSRGHGSGRGGRSSGKDKIDALGRLMTRILRHMASELSLSMRSDGYVRVQDVLKLNMKTFADIPLRAHTIDDIREVGSAYSSLWYVPLSLLYAILFLNTTLLLHNAILKAVRRDNKQRFSLMEENGELLIRANQGHSITTVETESLLKPILSAEEIPVCVHGTYKEYLKSILDQGLKRMERLHVHFSCGLPTDGKVISGIRYNINVLIFLDVRKALEEGMKLYISDNKVILTEGFDGVVPVKYFEKIESWPDRRPIPF</sequence>